<dbReference type="Proteomes" id="UP000408764">
    <property type="component" value="Unassembled WGS sequence"/>
</dbReference>
<organism evidence="1 2">
    <name type="scientific">Pseudomonas haemolytica</name>
    <dbReference type="NCBI Taxonomy" id="2600065"/>
    <lineage>
        <taxon>Bacteria</taxon>
        <taxon>Pseudomonadati</taxon>
        <taxon>Pseudomonadota</taxon>
        <taxon>Gammaproteobacteria</taxon>
        <taxon>Pseudomonadales</taxon>
        <taxon>Pseudomonadaceae</taxon>
        <taxon>Pseudomonas</taxon>
    </lineage>
</organism>
<sequence length="72" mass="7952">MAVHSKKEVEELVHRFAERYEALLEIMRGKETEKLTASGIIPGLSVKAADIRFAVDDVATALKEIKSRLGKG</sequence>
<comment type="caution">
    <text evidence="1">The sequence shown here is derived from an EMBL/GenBank/DDBJ whole genome shotgun (WGS) entry which is preliminary data.</text>
</comment>
<name>A0A5P1D738_9PSED</name>
<accession>A0A5P1D738</accession>
<evidence type="ECO:0000313" key="1">
    <source>
        <dbReference type="EMBL" id="MRJ36253.1"/>
    </source>
</evidence>
<reference evidence="1 2" key="1">
    <citation type="submission" date="2019-08" db="EMBL/GenBank/DDBJ databases">
        <title>Pseudomonas haemolytica sp. nov. isolated from raw milk and skim milk concentrate.</title>
        <authorList>
            <person name="Hofmann K."/>
            <person name="Huptas C."/>
            <person name="Doll E."/>
            <person name="Scherer S."/>
            <person name="Wenning M."/>
        </authorList>
    </citation>
    <scope>NUCLEOTIDE SEQUENCE [LARGE SCALE GENOMIC DNA]</scope>
    <source>
        <strain evidence="1 2">DSM 108987</strain>
    </source>
</reference>
<dbReference type="RefSeq" id="WP_153870501.1">
    <property type="nucleotide sequence ID" value="NZ_VOIW01000001.1"/>
</dbReference>
<dbReference type="OrthoDB" id="6996923at2"/>
<dbReference type="AlphaFoldDB" id="A0A5P1D738"/>
<protein>
    <submittedName>
        <fullName evidence="1">Uncharacterized protein</fullName>
    </submittedName>
</protein>
<dbReference type="EMBL" id="VOIW01000001">
    <property type="protein sequence ID" value="MRJ36253.1"/>
    <property type="molecule type" value="Genomic_DNA"/>
</dbReference>
<proteinExistence type="predicted"/>
<gene>
    <name evidence="1" type="ORF">FRT59_04575</name>
</gene>
<evidence type="ECO:0000313" key="2">
    <source>
        <dbReference type="Proteomes" id="UP000408764"/>
    </source>
</evidence>